<protein>
    <recommendedName>
        <fullName evidence="3">Fungal-type protein kinase domain-containing protein</fullName>
    </recommendedName>
</protein>
<gene>
    <name evidence="1" type="ORF">ACN42_g1969</name>
</gene>
<proteinExistence type="predicted"/>
<evidence type="ECO:0000313" key="1">
    <source>
        <dbReference type="EMBL" id="KUM65099.1"/>
    </source>
</evidence>
<dbReference type="EMBL" id="LLXE01000033">
    <property type="protein sequence ID" value="KUM65099.1"/>
    <property type="molecule type" value="Genomic_DNA"/>
</dbReference>
<evidence type="ECO:0000313" key="2">
    <source>
        <dbReference type="Proteomes" id="UP000055045"/>
    </source>
</evidence>
<organism evidence="1 2">
    <name type="scientific">Penicillium freii</name>
    <dbReference type="NCBI Taxonomy" id="48697"/>
    <lineage>
        <taxon>Eukaryota</taxon>
        <taxon>Fungi</taxon>
        <taxon>Dikarya</taxon>
        <taxon>Ascomycota</taxon>
        <taxon>Pezizomycotina</taxon>
        <taxon>Eurotiomycetes</taxon>
        <taxon>Eurotiomycetidae</taxon>
        <taxon>Eurotiales</taxon>
        <taxon>Aspergillaceae</taxon>
        <taxon>Penicillium</taxon>
    </lineage>
</organism>
<comment type="caution">
    <text evidence="1">The sequence shown here is derived from an EMBL/GenBank/DDBJ whole genome shotgun (WGS) entry which is preliminary data.</text>
</comment>
<reference evidence="1 2" key="1">
    <citation type="submission" date="2015-10" db="EMBL/GenBank/DDBJ databases">
        <title>Genome sequencing of Penicillium freii.</title>
        <authorList>
            <person name="Nguyen H.D."/>
            <person name="Visagie C.M."/>
            <person name="Seifert K.A."/>
        </authorList>
    </citation>
    <scope>NUCLEOTIDE SEQUENCE [LARGE SCALE GENOMIC DNA]</scope>
    <source>
        <strain evidence="1 2">DAOM 242723</strain>
    </source>
</reference>
<dbReference type="Proteomes" id="UP000055045">
    <property type="component" value="Unassembled WGS sequence"/>
</dbReference>
<dbReference type="AlphaFoldDB" id="A0A101MR03"/>
<accession>A0A101MR03</accession>
<evidence type="ECO:0008006" key="3">
    <source>
        <dbReference type="Google" id="ProtNLM"/>
    </source>
</evidence>
<keyword evidence="2" id="KW-1185">Reference proteome</keyword>
<sequence length="169" mass="19459">MSQTYYDFDAIRREISLPSAEGESVMYGVWNSILTWQFDIRDGYVTCPQDHHSLQGGTHGFSDFEVHQYVGNTRKRFLVVQCKKPGGGFSGYTWNQAVIQLQGYLASIHREPQSSPVVHGIVAIGKWLRFYEYDGTMHEMDCKPGENQLDIVEDRRIVQDRLDDILNDH</sequence>
<name>A0A101MR03_PENFR</name>